<protein>
    <submittedName>
        <fullName evidence="2">Porphobilinogen deaminase-like protein</fullName>
    </submittedName>
</protein>
<dbReference type="SUPFAM" id="SSF54782">
    <property type="entry name" value="Porphobilinogen deaminase (hydroxymethylbilane synthase), C-terminal domain"/>
    <property type="match status" value="1"/>
</dbReference>
<evidence type="ECO:0000313" key="3">
    <source>
        <dbReference type="Proteomes" id="UP000238312"/>
    </source>
</evidence>
<gene>
    <name evidence="2" type="ORF">B0I32_1647</name>
</gene>
<dbReference type="AlphaFoldDB" id="A0A2T0LJW6"/>
<dbReference type="InterPro" id="IPR022418">
    <property type="entry name" value="Porphobilinogen_deaminase_C"/>
</dbReference>
<proteinExistence type="predicted"/>
<feature type="domain" description="Porphobilinogen deaminase C-terminal" evidence="1">
    <location>
        <begin position="21"/>
        <end position="88"/>
    </location>
</feature>
<dbReference type="Gene3D" id="3.30.160.40">
    <property type="entry name" value="Porphobilinogen deaminase, C-terminal domain"/>
    <property type="match status" value="1"/>
</dbReference>
<dbReference type="Pfam" id="PF03900">
    <property type="entry name" value="Porphobil_deamC"/>
    <property type="match status" value="1"/>
</dbReference>
<sequence length="110" mass="11472">MPDHDTGASGWPRSFRYRIWNAVTAERALLSALDPGNRFVVGGYAANDGHLVSLTAAVLSADGKHLARSCGTCTSVADAAADLRQLLGADLHVVADSWPALTAHATTETA</sequence>
<dbReference type="RefSeq" id="WP_106253581.1">
    <property type="nucleotide sequence ID" value="NZ_PVNG01000064.1"/>
</dbReference>
<dbReference type="GO" id="GO:0004418">
    <property type="term" value="F:hydroxymethylbilane synthase activity"/>
    <property type="evidence" value="ECO:0007669"/>
    <property type="project" value="InterPro"/>
</dbReference>
<accession>A0A2T0LJW6</accession>
<name>A0A2T0LJW6_9ACTN</name>
<dbReference type="InterPro" id="IPR036803">
    <property type="entry name" value="Porphobilinogen_deaminase_C_sf"/>
</dbReference>
<keyword evidence="3" id="KW-1185">Reference proteome</keyword>
<dbReference type="Proteomes" id="UP000238312">
    <property type="component" value="Unassembled WGS sequence"/>
</dbReference>
<reference evidence="2 3" key="1">
    <citation type="submission" date="2018-03" db="EMBL/GenBank/DDBJ databases">
        <title>Genomic Encyclopedia of Type Strains, Phase III (KMG-III): the genomes of soil and plant-associated and newly described type strains.</title>
        <authorList>
            <person name="Whitman W."/>
        </authorList>
    </citation>
    <scope>NUCLEOTIDE SEQUENCE [LARGE SCALE GENOMIC DNA]</scope>
    <source>
        <strain evidence="2 3">CGMCC 4.7104</strain>
    </source>
</reference>
<dbReference type="EMBL" id="PVNG01000064">
    <property type="protein sequence ID" value="PRX42921.1"/>
    <property type="molecule type" value="Genomic_DNA"/>
</dbReference>
<comment type="caution">
    <text evidence="2">The sequence shown here is derived from an EMBL/GenBank/DDBJ whole genome shotgun (WGS) entry which is preliminary data.</text>
</comment>
<organism evidence="2 3">
    <name type="scientific">Nonomuraea fuscirosea</name>
    <dbReference type="NCBI Taxonomy" id="1291556"/>
    <lineage>
        <taxon>Bacteria</taxon>
        <taxon>Bacillati</taxon>
        <taxon>Actinomycetota</taxon>
        <taxon>Actinomycetes</taxon>
        <taxon>Streptosporangiales</taxon>
        <taxon>Streptosporangiaceae</taxon>
        <taxon>Nonomuraea</taxon>
    </lineage>
</organism>
<evidence type="ECO:0000259" key="1">
    <source>
        <dbReference type="Pfam" id="PF03900"/>
    </source>
</evidence>
<dbReference type="GO" id="GO:0033014">
    <property type="term" value="P:tetrapyrrole biosynthetic process"/>
    <property type="evidence" value="ECO:0007669"/>
    <property type="project" value="InterPro"/>
</dbReference>
<evidence type="ECO:0000313" key="2">
    <source>
        <dbReference type="EMBL" id="PRX42921.1"/>
    </source>
</evidence>